<dbReference type="HOGENOM" id="CLU_1015035_0_0_0"/>
<reference evidence="2 3" key="2">
    <citation type="journal article" date="2011" name="Stand. Genomic Sci.">
        <title>Complete genome sequence of Oceanithermus profundus type strain (506).</title>
        <authorList>
            <person name="Pati A."/>
            <person name="Zhang X."/>
            <person name="Lapidus A."/>
            <person name="Nolan M."/>
            <person name="Lucas S."/>
            <person name="Del Rio T.G."/>
            <person name="Tice H."/>
            <person name="Cheng J.F."/>
            <person name="Tapia R."/>
            <person name="Han C."/>
            <person name="Goodwin L."/>
            <person name="Pitluck S."/>
            <person name="Liolios K."/>
            <person name="Pagani I."/>
            <person name="Ivanova N."/>
            <person name="Mavromatis K."/>
            <person name="Chen A."/>
            <person name="Palaniappan K."/>
            <person name="Hauser L."/>
            <person name="Jeffries C.D."/>
            <person name="Brambilla E.M."/>
            <person name="Rohl A."/>
            <person name="Mwirichia R."/>
            <person name="Rohde M."/>
            <person name="Tindall B.J."/>
            <person name="Sikorski J."/>
            <person name="Wirth R."/>
            <person name="Goker M."/>
            <person name="Woyke T."/>
            <person name="Detter J.C."/>
            <person name="Bristow J."/>
            <person name="Eisen J.A."/>
            <person name="Markowitz V."/>
            <person name="Hugenholtz P."/>
            <person name="Kyrpides N.C."/>
            <person name="Klenk H.P."/>
            <person name="Land M."/>
        </authorList>
    </citation>
    <scope>NUCLEOTIDE SEQUENCE [LARGE SCALE GENOMIC DNA]</scope>
    <source>
        <strain evidence="3">DSM 14977 / NBRC 100410 / VKM B-2274 / 506</strain>
        <plasmid evidence="3">Plasmid pOCEPR01</plasmid>
    </source>
</reference>
<dbReference type="KEGG" id="opr:Ocepr_2292"/>
<keyword evidence="3" id="KW-1185">Reference proteome</keyword>
<keyword evidence="2" id="KW-0614">Plasmid</keyword>
<evidence type="ECO:0000256" key="1">
    <source>
        <dbReference type="SAM" id="Phobius"/>
    </source>
</evidence>
<keyword evidence="1" id="KW-1133">Transmembrane helix</keyword>
<organism evidence="2 3">
    <name type="scientific">Oceanithermus profundus (strain DSM 14977 / NBRC 100410 / VKM B-2274 / 506)</name>
    <dbReference type="NCBI Taxonomy" id="670487"/>
    <lineage>
        <taxon>Bacteria</taxon>
        <taxon>Thermotogati</taxon>
        <taxon>Deinococcota</taxon>
        <taxon>Deinococci</taxon>
        <taxon>Thermales</taxon>
        <taxon>Thermaceae</taxon>
        <taxon>Oceanithermus</taxon>
    </lineage>
</organism>
<evidence type="ECO:0000313" key="2">
    <source>
        <dbReference type="EMBL" id="ADR37740.1"/>
    </source>
</evidence>
<feature type="transmembrane region" description="Helical" evidence="1">
    <location>
        <begin position="52"/>
        <end position="69"/>
    </location>
</feature>
<proteinExistence type="predicted"/>
<dbReference type="AlphaFoldDB" id="E4UAV5"/>
<geneLocation type="plasmid" evidence="2 3">
    <name>pOCEPR01</name>
</geneLocation>
<feature type="transmembrane region" description="Helical" evidence="1">
    <location>
        <begin position="12"/>
        <end position="32"/>
    </location>
</feature>
<sequence length="274" mass="29982" precursor="true">MVGMARIKAVASWLVGLAGALVLSGLLAYLVYGVLLRFGLEPDRAASFAAPTWPGFVVALFTVALWRSTQAQAEATRAMQELQARMAAADLAPLLGVRVVKEFDDALGRQSSWIEVSNLGKYGVLLLSAYFLESCTTKVPTRKPLEELGRRSDFPAAIPSGATVRILRLDPVDGVLKEGQTEELGCLVLSLLYGSEDLVRCYDATRVVDAVIRIVYERPDSREHVSLFEPPKDFPYEKARYGEVEETIVVPATVLKERPCPRWVARALDAAEGA</sequence>
<name>E4UAV5_OCEP5</name>
<evidence type="ECO:0000313" key="3">
    <source>
        <dbReference type="Proteomes" id="UP000008722"/>
    </source>
</evidence>
<dbReference type="Proteomes" id="UP000008722">
    <property type="component" value="Plasmid pOCEPR01"/>
</dbReference>
<dbReference type="EMBL" id="CP002362">
    <property type="protein sequence ID" value="ADR37740.1"/>
    <property type="molecule type" value="Genomic_DNA"/>
</dbReference>
<protein>
    <submittedName>
        <fullName evidence="2">Uncharacterized protein</fullName>
    </submittedName>
</protein>
<gene>
    <name evidence="2" type="ordered locus">Ocepr_2292</name>
</gene>
<reference evidence="3" key="1">
    <citation type="submission" date="2010-11" db="EMBL/GenBank/DDBJ databases">
        <title>The complete sequence of plasmid of Oceanithermus profundus DSM 14977.</title>
        <authorList>
            <consortium name="US DOE Joint Genome Institute (JGI-PGF)"/>
            <person name="Lucas S."/>
            <person name="Copeland A."/>
            <person name="Lapidus A."/>
            <person name="Bruce D."/>
            <person name="Goodwin L."/>
            <person name="Pitluck S."/>
            <person name="Kyrpides N."/>
            <person name="Mavromatis K."/>
            <person name="Pagani I."/>
            <person name="Ivanova N."/>
            <person name="Zhang X."/>
            <person name="Brettin T."/>
            <person name="Detter J.C."/>
            <person name="Tapia R."/>
            <person name="Han C."/>
            <person name="Land M."/>
            <person name="Hauser L."/>
            <person name="Markowitz V."/>
            <person name="Cheng J.-F."/>
            <person name="Hugenholtz P."/>
            <person name="Woyke T."/>
            <person name="Wu D."/>
            <person name="Tindall B."/>
            <person name="Faehnrich R."/>
            <person name="Brambilla E."/>
            <person name="Klenk H.-P."/>
            <person name="Eisen J.A."/>
        </authorList>
    </citation>
    <scope>NUCLEOTIDE SEQUENCE [LARGE SCALE GENOMIC DNA]</scope>
    <source>
        <strain evidence="3">DSM 14977 / NBRC 100410 / VKM B-2274 / 506</strain>
        <plasmid evidence="3">Plasmid pOCEPR01</plasmid>
    </source>
</reference>
<keyword evidence="1" id="KW-0472">Membrane</keyword>
<keyword evidence="1" id="KW-0812">Transmembrane</keyword>
<accession>E4UAV5</accession>